<dbReference type="EMBL" id="CAFBMR010000037">
    <property type="protein sequence ID" value="CAB4914519.1"/>
    <property type="molecule type" value="Genomic_DNA"/>
</dbReference>
<accession>A0A6J7HFS4</accession>
<evidence type="ECO:0000313" key="4">
    <source>
        <dbReference type="EMBL" id="CAB4914519.1"/>
    </source>
</evidence>
<protein>
    <submittedName>
        <fullName evidence="4">Unannotated protein</fullName>
    </submittedName>
</protein>
<dbReference type="Gene3D" id="3.40.50.1820">
    <property type="entry name" value="alpha/beta hydrolase"/>
    <property type="match status" value="1"/>
</dbReference>
<name>A0A6J7HFS4_9ZZZZ</name>
<dbReference type="InterPro" id="IPR050261">
    <property type="entry name" value="FrsA_esterase"/>
</dbReference>
<proteinExistence type="inferred from homology"/>
<organism evidence="4">
    <name type="scientific">freshwater metagenome</name>
    <dbReference type="NCBI Taxonomy" id="449393"/>
    <lineage>
        <taxon>unclassified sequences</taxon>
        <taxon>metagenomes</taxon>
        <taxon>ecological metagenomes</taxon>
    </lineage>
</organism>
<sequence length="261" mass="27985">MDFRLVSPDGTVLSATHEPARGGPSGLAFVVIPGFSGSWENARVRQVCAELARFGGVVAVDLRGHGRSAGATTLGKDEPLDASTAVRWARERYDRVVLVGFSMGAAVALRATALYGRVDAVVAVSGPAFWFYRGTRVMRRLHWAIERPAGRWAIRTFMGTRVTSRRWPEPPPLAPVEAAARLGGTPLLVVHGDQDAFFPLDHPEAIVRAAQAAQSTGVDLIIEPGFGHAEGSISRNLVRRIAEWAVAVLDFGEDAATIDAP</sequence>
<evidence type="ECO:0000256" key="1">
    <source>
        <dbReference type="ARBA" id="ARBA00022801"/>
    </source>
</evidence>
<evidence type="ECO:0000259" key="3">
    <source>
        <dbReference type="Pfam" id="PF12697"/>
    </source>
</evidence>
<dbReference type="PANTHER" id="PTHR22946:SF9">
    <property type="entry name" value="POLYKETIDE TRANSFERASE AF380"/>
    <property type="match status" value="1"/>
</dbReference>
<gene>
    <name evidence="4" type="ORF">UFOPK3610_01034</name>
</gene>
<dbReference type="InterPro" id="IPR029058">
    <property type="entry name" value="AB_hydrolase_fold"/>
</dbReference>
<feature type="domain" description="AB hydrolase-1" evidence="3">
    <location>
        <begin position="29"/>
        <end position="228"/>
    </location>
</feature>
<dbReference type="InterPro" id="IPR000073">
    <property type="entry name" value="AB_hydrolase_1"/>
</dbReference>
<dbReference type="AlphaFoldDB" id="A0A6J7HFS4"/>
<reference evidence="4" key="1">
    <citation type="submission" date="2020-05" db="EMBL/GenBank/DDBJ databases">
        <authorList>
            <person name="Chiriac C."/>
            <person name="Salcher M."/>
            <person name="Ghai R."/>
            <person name="Kavagutti S V."/>
        </authorList>
    </citation>
    <scope>NUCLEOTIDE SEQUENCE</scope>
</reference>
<comment type="similarity">
    <text evidence="2">Belongs to the AB hydrolase superfamily. FUS2 hydrolase family.</text>
</comment>
<dbReference type="PANTHER" id="PTHR22946">
    <property type="entry name" value="DIENELACTONE HYDROLASE DOMAIN-CONTAINING PROTEIN-RELATED"/>
    <property type="match status" value="1"/>
</dbReference>
<dbReference type="SUPFAM" id="SSF53474">
    <property type="entry name" value="alpha/beta-Hydrolases"/>
    <property type="match status" value="1"/>
</dbReference>
<dbReference type="Pfam" id="PF12697">
    <property type="entry name" value="Abhydrolase_6"/>
    <property type="match status" value="1"/>
</dbReference>
<dbReference type="GO" id="GO:0016788">
    <property type="term" value="F:hydrolase activity, acting on ester bonds"/>
    <property type="evidence" value="ECO:0007669"/>
    <property type="project" value="UniProtKB-ARBA"/>
</dbReference>
<keyword evidence="1" id="KW-0378">Hydrolase</keyword>
<evidence type="ECO:0000256" key="2">
    <source>
        <dbReference type="ARBA" id="ARBA00038115"/>
    </source>
</evidence>